<dbReference type="PANTHER" id="PTHR21248">
    <property type="entry name" value="CARDIOLIPIN SYNTHASE"/>
    <property type="match status" value="1"/>
</dbReference>
<dbReference type="Proteomes" id="UP001429984">
    <property type="component" value="Unassembled WGS sequence"/>
</dbReference>
<dbReference type="SMART" id="SM00155">
    <property type="entry name" value="PLDc"/>
    <property type="match status" value="2"/>
</dbReference>
<sequence>MTASRHFTALLLATVLALLAAGCARLPPRGELPPEHALPVTEGAALDRAFAPALQQHPGESGFRLVPDGVEAFALRGLSARAAERSLDVQYYIWHDDITGWVLARELVRAADRGVRVRLLLDDMDARANNFALAGLDAHPNIEVRLFNPFASRKGAARKGWELMTGFSRINHRMHNKAWIADNRLAVTGGRNIGDEYFSASDEVNFVDTDFAVAGPAVAELSAAFDRYWNSAAVWPVAALSPELVTPETLATLRARGEDHAREVAASPWVQSLGDNEAFQRVREGRLEFQWTPRWQVWADDPLKAMKAPDPMARSTVLRGFTQAMQETRSKITLISPYFVPGPAGSDGLVGAVRQGRRVSILTNSLAANDVAAVHGGYSKYRERLVDGGVALWELKPSPAQSADHSLFGSSGASLHTKAAVLDEDTVFVGSFNLDPRSVSLNCEQGVLATHPALATELSALFARMTDGEHAWRVGRDANGKLQWSDGTRTEHRDPDASTSRRFTAWLLRWLPFDAQL</sequence>
<evidence type="ECO:0000256" key="1">
    <source>
        <dbReference type="SAM" id="SignalP"/>
    </source>
</evidence>
<name>A0ABS0B8F2_9GAMM</name>
<organism evidence="3 4">
    <name type="scientific">Lysobacter niastensis</name>
    <dbReference type="NCBI Taxonomy" id="380629"/>
    <lineage>
        <taxon>Bacteria</taxon>
        <taxon>Pseudomonadati</taxon>
        <taxon>Pseudomonadota</taxon>
        <taxon>Gammaproteobacteria</taxon>
        <taxon>Lysobacterales</taxon>
        <taxon>Lysobacteraceae</taxon>
        <taxon>Lysobacter</taxon>
    </lineage>
</organism>
<feature type="chain" id="PRO_5046619935" evidence="1">
    <location>
        <begin position="21"/>
        <end position="517"/>
    </location>
</feature>
<dbReference type="RefSeq" id="WP_194931906.1">
    <property type="nucleotide sequence ID" value="NZ_JADLZT010000008.1"/>
</dbReference>
<protein>
    <submittedName>
        <fullName evidence="3">Phospholipase D family protein</fullName>
    </submittedName>
</protein>
<evidence type="ECO:0000313" key="3">
    <source>
        <dbReference type="EMBL" id="MBF6025299.1"/>
    </source>
</evidence>
<accession>A0ABS0B8F2</accession>
<dbReference type="EMBL" id="JADLZT010000008">
    <property type="protein sequence ID" value="MBF6025299.1"/>
    <property type="molecule type" value="Genomic_DNA"/>
</dbReference>
<feature type="signal peptide" evidence="1">
    <location>
        <begin position="1"/>
        <end position="20"/>
    </location>
</feature>
<dbReference type="Gene3D" id="3.30.870.10">
    <property type="entry name" value="Endonuclease Chain A"/>
    <property type="match status" value="2"/>
</dbReference>
<feature type="domain" description="PLD phosphodiesterase" evidence="2">
    <location>
        <begin position="170"/>
        <end position="197"/>
    </location>
</feature>
<feature type="domain" description="PLD phosphodiesterase" evidence="2">
    <location>
        <begin position="411"/>
        <end position="438"/>
    </location>
</feature>
<dbReference type="PROSITE" id="PS50035">
    <property type="entry name" value="PLD"/>
    <property type="match status" value="2"/>
</dbReference>
<keyword evidence="1" id="KW-0732">Signal</keyword>
<dbReference type="Pfam" id="PF13091">
    <property type="entry name" value="PLDc_2"/>
    <property type="match status" value="2"/>
</dbReference>
<reference evidence="3 4" key="1">
    <citation type="submission" date="2020-11" db="EMBL/GenBank/DDBJ databases">
        <title>Draft Genome Sequence and Secondary Metabolite Biosynthetic Potential of the Lysobacter niastensis Type strain DSM 18481.</title>
        <authorList>
            <person name="Turrini P."/>
            <person name="Artuso I."/>
            <person name="Tescari M."/>
            <person name="Lugli G.A."/>
            <person name="Frangipani E."/>
            <person name="Ventura M."/>
            <person name="Visca P."/>
        </authorList>
    </citation>
    <scope>NUCLEOTIDE SEQUENCE [LARGE SCALE GENOMIC DNA]</scope>
    <source>
        <strain evidence="3 4">DSM 18481</strain>
    </source>
</reference>
<dbReference type="PROSITE" id="PS51257">
    <property type="entry name" value="PROKAR_LIPOPROTEIN"/>
    <property type="match status" value="1"/>
</dbReference>
<evidence type="ECO:0000259" key="2">
    <source>
        <dbReference type="PROSITE" id="PS50035"/>
    </source>
</evidence>
<dbReference type="InterPro" id="IPR001736">
    <property type="entry name" value="PLipase_D/transphosphatidylase"/>
</dbReference>
<dbReference type="InterPro" id="IPR025202">
    <property type="entry name" value="PLD-like_dom"/>
</dbReference>
<keyword evidence="4" id="KW-1185">Reference proteome</keyword>
<proteinExistence type="predicted"/>
<evidence type="ECO:0000313" key="4">
    <source>
        <dbReference type="Proteomes" id="UP001429984"/>
    </source>
</evidence>
<dbReference type="CDD" id="cd09113">
    <property type="entry name" value="PLDc_ymdC_like_2"/>
    <property type="match status" value="1"/>
</dbReference>
<dbReference type="CDD" id="cd09111">
    <property type="entry name" value="PLDc_ymdC_like_1"/>
    <property type="match status" value="1"/>
</dbReference>
<gene>
    <name evidence="3" type="ORF">IU514_14790</name>
</gene>
<comment type="caution">
    <text evidence="3">The sequence shown here is derived from an EMBL/GenBank/DDBJ whole genome shotgun (WGS) entry which is preliminary data.</text>
</comment>
<dbReference type="SUPFAM" id="SSF56024">
    <property type="entry name" value="Phospholipase D/nuclease"/>
    <property type="match status" value="2"/>
</dbReference>
<dbReference type="PANTHER" id="PTHR21248:SF12">
    <property type="entry name" value="CARDIOLIPIN SYNTHASE C"/>
    <property type="match status" value="1"/>
</dbReference>